<accession>A0A699XBM2</accession>
<keyword evidence="1" id="KW-0808">Transferase</keyword>
<dbReference type="Gene3D" id="3.10.10.10">
    <property type="entry name" value="HIV Type 1 Reverse Transcriptase, subunit A, domain 1"/>
    <property type="match status" value="1"/>
</dbReference>
<dbReference type="EMBL" id="BKCJ011830910">
    <property type="protein sequence ID" value="GFD56563.1"/>
    <property type="molecule type" value="Genomic_DNA"/>
</dbReference>
<dbReference type="AlphaFoldDB" id="A0A699XBM2"/>
<dbReference type="GO" id="GO:0003964">
    <property type="term" value="F:RNA-directed DNA polymerase activity"/>
    <property type="evidence" value="ECO:0007669"/>
    <property type="project" value="UniProtKB-KW"/>
</dbReference>
<organism evidence="1">
    <name type="scientific">Tanacetum cinerariifolium</name>
    <name type="common">Dalmatian daisy</name>
    <name type="synonym">Chrysanthemum cinerariifolium</name>
    <dbReference type="NCBI Taxonomy" id="118510"/>
    <lineage>
        <taxon>Eukaryota</taxon>
        <taxon>Viridiplantae</taxon>
        <taxon>Streptophyta</taxon>
        <taxon>Embryophyta</taxon>
        <taxon>Tracheophyta</taxon>
        <taxon>Spermatophyta</taxon>
        <taxon>Magnoliopsida</taxon>
        <taxon>eudicotyledons</taxon>
        <taxon>Gunneridae</taxon>
        <taxon>Pentapetalae</taxon>
        <taxon>asterids</taxon>
        <taxon>campanulids</taxon>
        <taxon>Asterales</taxon>
        <taxon>Asteraceae</taxon>
        <taxon>Asteroideae</taxon>
        <taxon>Anthemideae</taxon>
        <taxon>Anthemidinae</taxon>
        <taxon>Tanacetum</taxon>
    </lineage>
</organism>
<dbReference type="InterPro" id="IPR043502">
    <property type="entry name" value="DNA/RNA_pol_sf"/>
</dbReference>
<keyword evidence="1" id="KW-0695">RNA-directed DNA polymerase</keyword>
<sequence length="87" mass="10009">PRSLSYIKVDEKKLKDIPIVCDFPEVFPDTLLGLPRVHEIEFRIDLIQGALPLVKSPYRLTPLDMLELSNQLKELQDKGFIRPSHSP</sequence>
<keyword evidence="1" id="KW-0548">Nucleotidyltransferase</keyword>
<dbReference type="InterPro" id="IPR032567">
    <property type="entry name" value="RTL1-rel"/>
</dbReference>
<dbReference type="PANTHER" id="PTHR15503">
    <property type="entry name" value="LDOC1 RELATED"/>
    <property type="match status" value="1"/>
</dbReference>
<reference evidence="1" key="1">
    <citation type="journal article" date="2019" name="Sci. Rep.">
        <title>Draft genome of Tanacetum cinerariifolium, the natural source of mosquito coil.</title>
        <authorList>
            <person name="Yamashiro T."/>
            <person name="Shiraishi A."/>
            <person name="Satake H."/>
            <person name="Nakayama K."/>
        </authorList>
    </citation>
    <scope>NUCLEOTIDE SEQUENCE</scope>
</reference>
<dbReference type="SUPFAM" id="SSF56672">
    <property type="entry name" value="DNA/RNA polymerases"/>
    <property type="match status" value="1"/>
</dbReference>
<dbReference type="PANTHER" id="PTHR15503:SF45">
    <property type="entry name" value="RNA-DIRECTED DNA POLYMERASE HOMOLOG"/>
    <property type="match status" value="1"/>
</dbReference>
<name>A0A699XBM2_TANCI</name>
<proteinExistence type="predicted"/>
<protein>
    <submittedName>
        <fullName evidence="1">Reverse transcriptase domain-containing protein</fullName>
    </submittedName>
</protein>
<gene>
    <name evidence="1" type="ORF">Tci_928532</name>
</gene>
<feature type="non-terminal residue" evidence="1">
    <location>
        <position position="1"/>
    </location>
</feature>
<evidence type="ECO:0000313" key="1">
    <source>
        <dbReference type="EMBL" id="GFD56563.1"/>
    </source>
</evidence>
<comment type="caution">
    <text evidence="1">The sequence shown here is derived from an EMBL/GenBank/DDBJ whole genome shotgun (WGS) entry which is preliminary data.</text>
</comment>